<proteinExistence type="predicted"/>
<dbReference type="InterPro" id="IPR022087">
    <property type="entry name" value="DA1-like_dom"/>
</dbReference>
<comment type="caution">
    <text evidence="2">The sequence shown here is derived from an EMBL/GenBank/DDBJ whole genome shotgun (WGS) entry which is preliminary data.</text>
</comment>
<dbReference type="AlphaFoldDB" id="A0A8J4A714"/>
<accession>A0A8J4A714</accession>
<dbReference type="EMBL" id="BOPH01000138">
    <property type="protein sequence ID" value="GIJ74525.1"/>
    <property type="molecule type" value="Genomic_DNA"/>
</dbReference>
<gene>
    <name evidence="2" type="ORF">Voc01_094420</name>
</gene>
<dbReference type="RefSeq" id="WP_203934326.1">
    <property type="nucleotide sequence ID" value="NZ_BOPH01000138.1"/>
</dbReference>
<dbReference type="Proteomes" id="UP000635606">
    <property type="component" value="Unassembled WGS sequence"/>
</dbReference>
<evidence type="ECO:0000313" key="3">
    <source>
        <dbReference type="Proteomes" id="UP000635606"/>
    </source>
</evidence>
<sequence length="163" mass="17579">MVRLVRSLLHSYGIRLPNRVRVEVTSLSHLATAARRTAHGLTITHYRSGHRGTVAAMLVAEGMPATQFGQVLAHEMGHAWLVGCPGGDRGDVEEEGLCELVASWWLTHRGGPLARHLLDGMSTNPDPVYGEGFRSAWRQAAGLTPSQIVARVSRTGSLTHGDG</sequence>
<feature type="domain" description="Protein DA1-like" evidence="1">
    <location>
        <begin position="24"/>
        <end position="109"/>
    </location>
</feature>
<evidence type="ECO:0000259" key="1">
    <source>
        <dbReference type="Pfam" id="PF12315"/>
    </source>
</evidence>
<evidence type="ECO:0000313" key="2">
    <source>
        <dbReference type="EMBL" id="GIJ74525.1"/>
    </source>
</evidence>
<keyword evidence="3" id="KW-1185">Reference proteome</keyword>
<dbReference type="Pfam" id="PF12315">
    <property type="entry name" value="DA1-like"/>
    <property type="match status" value="1"/>
</dbReference>
<organism evidence="2 3">
    <name type="scientific">Virgisporangium ochraceum</name>
    <dbReference type="NCBI Taxonomy" id="65505"/>
    <lineage>
        <taxon>Bacteria</taxon>
        <taxon>Bacillati</taxon>
        <taxon>Actinomycetota</taxon>
        <taxon>Actinomycetes</taxon>
        <taxon>Micromonosporales</taxon>
        <taxon>Micromonosporaceae</taxon>
        <taxon>Virgisporangium</taxon>
    </lineage>
</organism>
<protein>
    <recommendedName>
        <fullName evidence="1">Protein DA1-like domain-containing protein</fullName>
    </recommendedName>
</protein>
<reference evidence="2" key="1">
    <citation type="submission" date="2021-01" db="EMBL/GenBank/DDBJ databases">
        <title>Whole genome shotgun sequence of Virgisporangium ochraceum NBRC 16418.</title>
        <authorList>
            <person name="Komaki H."/>
            <person name="Tamura T."/>
        </authorList>
    </citation>
    <scope>NUCLEOTIDE SEQUENCE</scope>
    <source>
        <strain evidence="2">NBRC 16418</strain>
    </source>
</reference>
<name>A0A8J4A714_9ACTN</name>